<dbReference type="EMBL" id="QJSX01000017">
    <property type="protein sequence ID" value="PYE50576.1"/>
    <property type="molecule type" value="Genomic_DNA"/>
</dbReference>
<evidence type="ECO:0000259" key="8">
    <source>
        <dbReference type="PROSITE" id="PS50113"/>
    </source>
</evidence>
<dbReference type="NCBIfam" id="TIGR00229">
    <property type="entry name" value="sensory_box"/>
    <property type="match status" value="1"/>
</dbReference>
<dbReference type="Proteomes" id="UP000248326">
    <property type="component" value="Unassembled WGS sequence"/>
</dbReference>
<evidence type="ECO:0000256" key="3">
    <source>
        <dbReference type="ARBA" id="ARBA00022553"/>
    </source>
</evidence>
<dbReference type="InterPro" id="IPR004358">
    <property type="entry name" value="Sig_transdc_His_kin-like_C"/>
</dbReference>
<dbReference type="Pfam" id="PF13185">
    <property type="entry name" value="GAF_2"/>
    <property type="match status" value="1"/>
</dbReference>
<dbReference type="RefSeq" id="WP_110888334.1">
    <property type="nucleotide sequence ID" value="NZ_QJSX01000017.1"/>
</dbReference>
<dbReference type="Pfam" id="PF00512">
    <property type="entry name" value="HisKA"/>
    <property type="match status" value="1"/>
</dbReference>
<evidence type="ECO:0000256" key="1">
    <source>
        <dbReference type="ARBA" id="ARBA00000085"/>
    </source>
</evidence>
<dbReference type="InterPro" id="IPR013656">
    <property type="entry name" value="PAS_4"/>
</dbReference>
<organism evidence="9 10">
    <name type="scientific">Deinococcus yavapaiensis KR-236</name>
    <dbReference type="NCBI Taxonomy" id="694435"/>
    <lineage>
        <taxon>Bacteria</taxon>
        <taxon>Thermotogati</taxon>
        <taxon>Deinococcota</taxon>
        <taxon>Deinococci</taxon>
        <taxon>Deinococcales</taxon>
        <taxon>Deinococcaceae</taxon>
        <taxon>Deinococcus</taxon>
    </lineage>
</organism>
<dbReference type="SMART" id="SM00065">
    <property type="entry name" value="GAF"/>
    <property type="match status" value="2"/>
</dbReference>
<dbReference type="SUPFAM" id="SSF47384">
    <property type="entry name" value="Homodimeric domain of signal transducing histidine kinase"/>
    <property type="match status" value="1"/>
</dbReference>
<evidence type="ECO:0000256" key="5">
    <source>
        <dbReference type="ARBA" id="ARBA00022777"/>
    </source>
</evidence>
<dbReference type="InterPro" id="IPR029016">
    <property type="entry name" value="GAF-like_dom_sf"/>
</dbReference>
<dbReference type="InterPro" id="IPR003594">
    <property type="entry name" value="HATPase_dom"/>
</dbReference>
<dbReference type="InterPro" id="IPR036890">
    <property type="entry name" value="HATPase_C_sf"/>
</dbReference>
<dbReference type="Gene3D" id="3.30.450.20">
    <property type="entry name" value="PAS domain"/>
    <property type="match status" value="1"/>
</dbReference>
<dbReference type="PANTHER" id="PTHR43304">
    <property type="entry name" value="PHYTOCHROME-LIKE PROTEIN CPH1"/>
    <property type="match status" value="1"/>
</dbReference>
<dbReference type="InterPro" id="IPR036097">
    <property type="entry name" value="HisK_dim/P_sf"/>
</dbReference>
<evidence type="ECO:0000259" key="6">
    <source>
        <dbReference type="PROSITE" id="PS50109"/>
    </source>
</evidence>
<dbReference type="Gene3D" id="1.10.287.130">
    <property type="match status" value="1"/>
</dbReference>
<dbReference type="GO" id="GO:0000155">
    <property type="term" value="F:phosphorelay sensor kinase activity"/>
    <property type="evidence" value="ECO:0007669"/>
    <property type="project" value="InterPro"/>
</dbReference>
<dbReference type="CDD" id="cd00082">
    <property type="entry name" value="HisKA"/>
    <property type="match status" value="1"/>
</dbReference>
<dbReference type="PANTHER" id="PTHR43304:SF1">
    <property type="entry name" value="PAC DOMAIN-CONTAINING PROTEIN"/>
    <property type="match status" value="1"/>
</dbReference>
<dbReference type="PROSITE" id="PS50112">
    <property type="entry name" value="PAS"/>
    <property type="match status" value="1"/>
</dbReference>
<dbReference type="InterPro" id="IPR035965">
    <property type="entry name" value="PAS-like_dom_sf"/>
</dbReference>
<evidence type="ECO:0000313" key="10">
    <source>
        <dbReference type="Proteomes" id="UP000248326"/>
    </source>
</evidence>
<gene>
    <name evidence="9" type="ORF">DES52_11794</name>
</gene>
<name>A0A318S107_9DEIO</name>
<proteinExistence type="predicted"/>
<dbReference type="Pfam" id="PF08448">
    <property type="entry name" value="PAS_4"/>
    <property type="match status" value="1"/>
</dbReference>
<dbReference type="PRINTS" id="PR00344">
    <property type="entry name" value="BCTRLSENSOR"/>
</dbReference>
<evidence type="ECO:0000259" key="7">
    <source>
        <dbReference type="PROSITE" id="PS50112"/>
    </source>
</evidence>
<dbReference type="FunFam" id="3.30.565.10:FF:000006">
    <property type="entry name" value="Sensor histidine kinase WalK"/>
    <property type="match status" value="1"/>
</dbReference>
<dbReference type="SUPFAM" id="SSF55781">
    <property type="entry name" value="GAF domain-like"/>
    <property type="match status" value="2"/>
</dbReference>
<evidence type="ECO:0000313" key="9">
    <source>
        <dbReference type="EMBL" id="PYE50576.1"/>
    </source>
</evidence>
<feature type="domain" description="Histidine kinase" evidence="6">
    <location>
        <begin position="441"/>
        <end position="655"/>
    </location>
</feature>
<accession>A0A318S107</accession>
<dbReference type="InterPro" id="IPR003661">
    <property type="entry name" value="HisK_dim/P_dom"/>
</dbReference>
<dbReference type="InterPro" id="IPR003018">
    <property type="entry name" value="GAF"/>
</dbReference>
<reference evidence="9 10" key="1">
    <citation type="submission" date="2018-06" db="EMBL/GenBank/DDBJ databases">
        <title>Genomic Encyclopedia of Type Strains, Phase IV (KMG-IV): sequencing the most valuable type-strain genomes for metagenomic binning, comparative biology and taxonomic classification.</title>
        <authorList>
            <person name="Goeker M."/>
        </authorList>
    </citation>
    <scope>NUCLEOTIDE SEQUENCE [LARGE SCALE GENOMIC DNA]</scope>
    <source>
        <strain evidence="9 10">DSM 18048</strain>
    </source>
</reference>
<dbReference type="PROSITE" id="PS50113">
    <property type="entry name" value="PAC"/>
    <property type="match status" value="1"/>
</dbReference>
<dbReference type="Gene3D" id="3.30.450.40">
    <property type="match status" value="2"/>
</dbReference>
<dbReference type="SUPFAM" id="SSF55785">
    <property type="entry name" value="PYP-like sensor domain (PAS domain)"/>
    <property type="match status" value="1"/>
</dbReference>
<dbReference type="SMART" id="SM00387">
    <property type="entry name" value="HATPase_c"/>
    <property type="match status" value="1"/>
</dbReference>
<dbReference type="SUPFAM" id="SSF55874">
    <property type="entry name" value="ATPase domain of HSP90 chaperone/DNA topoisomerase II/histidine kinase"/>
    <property type="match status" value="1"/>
</dbReference>
<dbReference type="PROSITE" id="PS50109">
    <property type="entry name" value="HIS_KIN"/>
    <property type="match status" value="1"/>
</dbReference>
<keyword evidence="10" id="KW-1185">Reference proteome</keyword>
<keyword evidence="4" id="KW-0808">Transferase</keyword>
<keyword evidence="3" id="KW-0597">Phosphoprotein</keyword>
<comment type="caution">
    <text evidence="9">The sequence shown here is derived from an EMBL/GenBank/DDBJ whole genome shotgun (WGS) entry which is preliminary data.</text>
</comment>
<dbReference type="InterPro" id="IPR000014">
    <property type="entry name" value="PAS"/>
</dbReference>
<dbReference type="Gene3D" id="3.30.565.10">
    <property type="entry name" value="Histidine kinase-like ATPase, C-terminal domain"/>
    <property type="match status" value="1"/>
</dbReference>
<protein>
    <recommendedName>
        <fullName evidence="2">histidine kinase</fullName>
        <ecNumber evidence="2">2.7.13.3</ecNumber>
    </recommendedName>
</protein>
<feature type="domain" description="PAC" evidence="8">
    <location>
        <begin position="370"/>
        <end position="423"/>
    </location>
</feature>
<evidence type="ECO:0000256" key="4">
    <source>
        <dbReference type="ARBA" id="ARBA00022679"/>
    </source>
</evidence>
<feature type="domain" description="PAS" evidence="7">
    <location>
        <begin position="292"/>
        <end position="328"/>
    </location>
</feature>
<dbReference type="SMART" id="SM00388">
    <property type="entry name" value="HisKA"/>
    <property type="match status" value="1"/>
</dbReference>
<comment type="catalytic activity">
    <reaction evidence="1">
        <text>ATP + protein L-histidine = ADP + protein N-phospho-L-histidine.</text>
        <dbReference type="EC" id="2.7.13.3"/>
    </reaction>
</comment>
<dbReference type="InterPro" id="IPR000700">
    <property type="entry name" value="PAS-assoc_C"/>
</dbReference>
<dbReference type="Pfam" id="PF01590">
    <property type="entry name" value="GAF"/>
    <property type="match status" value="1"/>
</dbReference>
<sequence>MDDEAGIGRSFRDGEVLHVPDLPRVLADLAPLPPGWDEFMDILKLRSFLVVPLVAHGKTLGLLNLCAAESGRTFGEEDLLVARELAGRAALALDNARLYKEARQLNTTLESRVRERTAELDVRNRALEAFAELSREFATEASPLKLVGRAQEILVALLPNSVSTFYEVEADVWTLRSHRGTFRDPRLLGVLSCGLPRGTTLNVDRPFDTRAPFYQERYDPNTVPTAAHDLTSIRSSASLPVLVGGEARGVLIVGSYEPRSWSLQERALLETIDRSLGVALERADALKAVRHERTFLSGLLQSLSEGIVACDARGRLSLFNAAVETLHGKGVEAVPPERWAEHYRLYRPDGVTLLSRDEVPLYRAWQGEEVRDELMVVRRANGEHRMMVCVGGPIVTPSGEKLGAVVAMRDVTDRDRTEAALRQANRELRRSNEDLEQFAYIASHDLQAPARAVTSFAGALQLRYGHLLDERGHAFLTQIVKGGERMKRLVDDLLTFSRVNTEQRPLARVDSAHVLADVMELLKPTVDANDAEVTHDALPLVRADEGQLSRVLVNLVGNALKYARPGVPPRVHVTASCEGEMWRFAVSDNGVGIEARYFEQVFVPFRRLHSGDDVEGSGLGLTVSRKIIERHGGWLWVESAPGAGSTFFFTLPDANVEPDVE</sequence>
<dbReference type="InterPro" id="IPR005467">
    <property type="entry name" value="His_kinase_dom"/>
</dbReference>
<dbReference type="Pfam" id="PF02518">
    <property type="entry name" value="HATPase_c"/>
    <property type="match status" value="1"/>
</dbReference>
<dbReference type="AlphaFoldDB" id="A0A318S107"/>
<dbReference type="OrthoDB" id="9813151at2"/>
<dbReference type="InterPro" id="IPR052162">
    <property type="entry name" value="Sensor_kinase/Photoreceptor"/>
</dbReference>
<keyword evidence="5" id="KW-0418">Kinase</keyword>
<evidence type="ECO:0000256" key="2">
    <source>
        <dbReference type="ARBA" id="ARBA00012438"/>
    </source>
</evidence>
<dbReference type="EC" id="2.7.13.3" evidence="2"/>